<keyword evidence="3" id="KW-0227">DNA damage</keyword>
<organism evidence="9 10">
    <name type="scientific">Loa loa</name>
    <name type="common">Eye worm</name>
    <name type="synonym">Filaria loa</name>
    <dbReference type="NCBI Taxonomy" id="7209"/>
    <lineage>
        <taxon>Eukaryota</taxon>
        <taxon>Metazoa</taxon>
        <taxon>Ecdysozoa</taxon>
        <taxon>Nematoda</taxon>
        <taxon>Chromadorea</taxon>
        <taxon>Rhabditida</taxon>
        <taxon>Spirurina</taxon>
        <taxon>Spiruromorpha</taxon>
        <taxon>Filarioidea</taxon>
        <taxon>Onchocercidae</taxon>
        <taxon>Loa</taxon>
    </lineage>
</organism>
<evidence type="ECO:0000256" key="3">
    <source>
        <dbReference type="ARBA" id="ARBA00022763"/>
    </source>
</evidence>
<evidence type="ECO:0000256" key="1">
    <source>
        <dbReference type="ARBA" id="ARBA00004123"/>
    </source>
</evidence>
<evidence type="ECO:0000313" key="9">
    <source>
        <dbReference type="Proteomes" id="UP000095285"/>
    </source>
</evidence>
<dbReference type="InterPro" id="IPR052093">
    <property type="entry name" value="HR_Repair_Mediator"/>
</dbReference>
<reference evidence="9" key="1">
    <citation type="submission" date="2012-04" db="EMBL/GenBank/DDBJ databases">
        <title>The Genome Sequence of Loa loa.</title>
        <authorList>
            <consortium name="The Broad Institute Genome Sequencing Platform"/>
            <consortium name="Broad Institute Genome Sequencing Center for Infectious Disease"/>
            <person name="Nutman T.B."/>
            <person name="Fink D.L."/>
            <person name="Russ C."/>
            <person name="Young S."/>
            <person name="Zeng Q."/>
            <person name="Gargeya S."/>
            <person name="Alvarado L."/>
            <person name="Berlin A."/>
            <person name="Chapman S.B."/>
            <person name="Chen Z."/>
            <person name="Freedman E."/>
            <person name="Gellesch M."/>
            <person name="Goldberg J."/>
            <person name="Griggs A."/>
            <person name="Gujja S."/>
            <person name="Heilman E.R."/>
            <person name="Heiman D."/>
            <person name="Howarth C."/>
            <person name="Mehta T."/>
            <person name="Neiman D."/>
            <person name="Pearson M."/>
            <person name="Roberts A."/>
            <person name="Saif S."/>
            <person name="Shea T."/>
            <person name="Shenoy N."/>
            <person name="Sisk P."/>
            <person name="Stolte C."/>
            <person name="Sykes S."/>
            <person name="White J."/>
            <person name="Yandava C."/>
            <person name="Haas B."/>
            <person name="Henn M.R."/>
            <person name="Nusbaum C."/>
            <person name="Birren B."/>
        </authorList>
    </citation>
    <scope>NUCLEOTIDE SEQUENCE [LARGE SCALE GENOMIC DNA]</scope>
</reference>
<dbReference type="InterPro" id="IPR020588">
    <property type="entry name" value="RecA_ATP-bd"/>
</dbReference>
<keyword evidence="6" id="KW-0539">Nucleus</keyword>
<dbReference type="GO" id="GO:0140664">
    <property type="term" value="F:ATP-dependent DNA damage sensor activity"/>
    <property type="evidence" value="ECO:0007669"/>
    <property type="project" value="InterPro"/>
</dbReference>
<evidence type="ECO:0000313" key="10">
    <source>
        <dbReference type="WBParaSite" id="EN70_2446"/>
    </source>
</evidence>
<evidence type="ECO:0000256" key="2">
    <source>
        <dbReference type="ARBA" id="ARBA00022741"/>
    </source>
</evidence>
<keyword evidence="9" id="KW-1185">Reference proteome</keyword>
<dbReference type="PROSITE" id="PS50162">
    <property type="entry name" value="RECA_2"/>
    <property type="match status" value="1"/>
</dbReference>
<dbReference type="AlphaFoldDB" id="A0A1I7VH34"/>
<comment type="subcellular location">
    <subcellularLocation>
        <location evidence="1">Nucleus</location>
    </subcellularLocation>
</comment>
<dbReference type="PANTHER" id="PTHR46239">
    <property type="entry name" value="DNA REPAIR PROTEIN RAD51 HOMOLOG 3 RAD51C"/>
    <property type="match status" value="1"/>
</dbReference>
<evidence type="ECO:0000256" key="7">
    <source>
        <dbReference type="ARBA" id="ARBA00040674"/>
    </source>
</evidence>
<dbReference type="Gene3D" id="3.40.50.300">
    <property type="entry name" value="P-loop containing nucleotide triphosphate hydrolases"/>
    <property type="match status" value="1"/>
</dbReference>
<dbReference type="InterPro" id="IPR027417">
    <property type="entry name" value="P-loop_NTPase"/>
</dbReference>
<name>A0A1I7VH34_LOALO</name>
<dbReference type="GO" id="GO:0033063">
    <property type="term" value="C:Rad51B-Rad51C-Rad51D-XRCC2 complex"/>
    <property type="evidence" value="ECO:0007669"/>
    <property type="project" value="TreeGrafter"/>
</dbReference>
<dbReference type="GO" id="GO:0033065">
    <property type="term" value="C:Rad51C-XRCC3 complex"/>
    <property type="evidence" value="ECO:0007669"/>
    <property type="project" value="TreeGrafter"/>
</dbReference>
<dbReference type="InterPro" id="IPR013632">
    <property type="entry name" value="Rad51_C"/>
</dbReference>
<protein>
    <recommendedName>
        <fullName evidence="7">DNA repair protein RAD51 homolog 3</fullName>
    </recommendedName>
</protein>
<feature type="domain" description="RecA family profile 1" evidence="8">
    <location>
        <begin position="15"/>
        <end position="240"/>
    </location>
</feature>
<keyword evidence="4" id="KW-0067">ATP-binding</keyword>
<dbReference type="Pfam" id="PF08423">
    <property type="entry name" value="Rad51"/>
    <property type="match status" value="1"/>
</dbReference>
<keyword evidence="2" id="KW-0547">Nucleotide-binding</keyword>
<dbReference type="STRING" id="7209.A0A1I7VH34"/>
<dbReference type="GO" id="GO:0008821">
    <property type="term" value="F:crossover junction DNA endonuclease activity"/>
    <property type="evidence" value="ECO:0007669"/>
    <property type="project" value="TreeGrafter"/>
</dbReference>
<accession>A0A1I7VH34</accession>
<dbReference type="PANTHER" id="PTHR46239:SF1">
    <property type="entry name" value="DNA REPAIR PROTEIN RAD51 HOMOLOG 3"/>
    <property type="match status" value="1"/>
</dbReference>
<dbReference type="GO" id="GO:0007131">
    <property type="term" value="P:reciprocal meiotic recombination"/>
    <property type="evidence" value="ECO:0007669"/>
    <property type="project" value="TreeGrafter"/>
</dbReference>
<evidence type="ECO:0000259" key="8">
    <source>
        <dbReference type="PROSITE" id="PS50162"/>
    </source>
</evidence>
<sequence>MELISAYDLCKLEEADELLETGLQSLDTLLGGGISPSTFLEIVGLSATGKSQFCMQLAVNLQKNKTKKDSVYVDTEGGFHTKRICDIASKVIASVEPLESLKHIRVSRCRDLVELISTIHRLELLVQQNPEIGLIIVDSVAMPLRGENDYALRSRLEISRILSKLAASYRLIGDNEAHLVSALGTSWSHRPNTCLWLCPPDANSRNSSIFLAKSPSAMNGSIPYKITEGGLVEIEHDIVV</sequence>
<dbReference type="GO" id="GO:0005657">
    <property type="term" value="C:replication fork"/>
    <property type="evidence" value="ECO:0007669"/>
    <property type="project" value="TreeGrafter"/>
</dbReference>
<reference evidence="10" key="2">
    <citation type="submission" date="2016-11" db="UniProtKB">
        <authorList>
            <consortium name="WormBaseParasite"/>
        </authorList>
    </citation>
    <scope>IDENTIFICATION</scope>
</reference>
<evidence type="ECO:0000256" key="6">
    <source>
        <dbReference type="ARBA" id="ARBA00023242"/>
    </source>
</evidence>
<dbReference type="GO" id="GO:0005524">
    <property type="term" value="F:ATP binding"/>
    <property type="evidence" value="ECO:0007669"/>
    <property type="project" value="UniProtKB-KW"/>
</dbReference>
<proteinExistence type="predicted"/>
<keyword evidence="5" id="KW-0234">DNA repair</keyword>
<dbReference type="Proteomes" id="UP000095285">
    <property type="component" value="Unassembled WGS sequence"/>
</dbReference>
<evidence type="ECO:0000256" key="5">
    <source>
        <dbReference type="ARBA" id="ARBA00023204"/>
    </source>
</evidence>
<dbReference type="GO" id="GO:0000707">
    <property type="term" value="P:meiotic DNA recombinase assembly"/>
    <property type="evidence" value="ECO:0007669"/>
    <property type="project" value="TreeGrafter"/>
</dbReference>
<dbReference type="WBParaSite" id="EN70_2446">
    <property type="protein sequence ID" value="EN70_2446"/>
    <property type="gene ID" value="EN70_2446"/>
</dbReference>
<dbReference type="GO" id="GO:0000400">
    <property type="term" value="F:four-way junction DNA binding"/>
    <property type="evidence" value="ECO:0007669"/>
    <property type="project" value="TreeGrafter"/>
</dbReference>
<dbReference type="SUPFAM" id="SSF52540">
    <property type="entry name" value="P-loop containing nucleoside triphosphate hydrolases"/>
    <property type="match status" value="1"/>
</dbReference>
<evidence type="ECO:0000256" key="4">
    <source>
        <dbReference type="ARBA" id="ARBA00022840"/>
    </source>
</evidence>